<gene>
    <name evidence="2" type="ORF">KL86CLO1_11722</name>
</gene>
<accession>A0A212JU52</accession>
<protein>
    <submittedName>
        <fullName evidence="2">Uncharacterized protein</fullName>
    </submittedName>
</protein>
<name>A0A212JU52_9FIRM</name>
<evidence type="ECO:0000313" key="2">
    <source>
        <dbReference type="EMBL" id="SBW02984.1"/>
    </source>
</evidence>
<keyword evidence="1" id="KW-1133">Transmembrane helix</keyword>
<dbReference type="AlphaFoldDB" id="A0A212JU52"/>
<evidence type="ECO:0000256" key="1">
    <source>
        <dbReference type="SAM" id="Phobius"/>
    </source>
</evidence>
<organism evidence="2">
    <name type="scientific">uncultured Eubacteriales bacterium</name>
    <dbReference type="NCBI Taxonomy" id="172733"/>
    <lineage>
        <taxon>Bacteria</taxon>
        <taxon>Bacillati</taxon>
        <taxon>Bacillota</taxon>
        <taxon>Clostridia</taxon>
        <taxon>Eubacteriales</taxon>
        <taxon>environmental samples</taxon>
    </lineage>
</organism>
<proteinExistence type="predicted"/>
<keyword evidence="1" id="KW-0472">Membrane</keyword>
<dbReference type="EMBL" id="FLUN01000001">
    <property type="protein sequence ID" value="SBW02984.1"/>
    <property type="molecule type" value="Genomic_DNA"/>
</dbReference>
<feature type="transmembrane region" description="Helical" evidence="1">
    <location>
        <begin position="6"/>
        <end position="21"/>
    </location>
</feature>
<reference evidence="2" key="1">
    <citation type="submission" date="2016-04" db="EMBL/GenBank/DDBJ databases">
        <authorList>
            <person name="Evans L.H."/>
            <person name="Alamgir A."/>
            <person name="Owens N."/>
            <person name="Weber N.D."/>
            <person name="Virtaneva K."/>
            <person name="Barbian K."/>
            <person name="Babar A."/>
            <person name="Rosenke K."/>
        </authorList>
    </citation>
    <scope>NUCLEOTIDE SEQUENCE</scope>
    <source>
        <strain evidence="2">86</strain>
    </source>
</reference>
<sequence length="22" mass="2686">MFLFYAIGIVFKIILEFLFLFT</sequence>
<keyword evidence="1" id="KW-0812">Transmembrane</keyword>